<reference evidence="2" key="1">
    <citation type="submission" date="2021-05" db="EMBL/GenBank/DDBJ databases">
        <authorList>
            <person name="Pietrasiak N."/>
            <person name="Ward R."/>
            <person name="Stajich J.E."/>
            <person name="Kurbessoian T."/>
        </authorList>
    </citation>
    <scope>NUCLEOTIDE SEQUENCE</scope>
    <source>
        <strain evidence="2">JT2-VF2</strain>
    </source>
</reference>
<feature type="chain" id="PRO_5036785161" evidence="1">
    <location>
        <begin position="26"/>
        <end position="199"/>
    </location>
</feature>
<accession>A0A951PVW8</accession>
<evidence type="ECO:0000313" key="3">
    <source>
        <dbReference type="Proteomes" id="UP000715781"/>
    </source>
</evidence>
<dbReference type="EMBL" id="JAHHHN010000004">
    <property type="protein sequence ID" value="MBW4561309.1"/>
    <property type="molecule type" value="Genomic_DNA"/>
</dbReference>
<gene>
    <name evidence="2" type="ORF">KME32_09140</name>
</gene>
<name>A0A951PVW8_9NOST</name>
<sequence length="199" mass="22464">MKKLPFIGASLFVVLGAYGFSASHGANLNQNHISAFFPKNQVQSAQNKSKFKPDPDNPNYLRDYGFSTPLPQTGKVTIRRSLREFKRNQMFKSCPANSNLYAYAESTNYQVEICTKEKTYNQPKYYLSRAKNGKSSLTITSKDEDAAYQLIFNNNGYTYSIYRDGGGPQNAINAYLEVTRPDGKTIGEALLYLYERPSN</sequence>
<feature type="signal peptide" evidence="1">
    <location>
        <begin position="1"/>
        <end position="25"/>
    </location>
</feature>
<dbReference type="Proteomes" id="UP000715781">
    <property type="component" value="Unassembled WGS sequence"/>
</dbReference>
<organism evidence="2 3">
    <name type="scientific">Mojavia pulchra JT2-VF2</name>
    <dbReference type="NCBI Taxonomy" id="287848"/>
    <lineage>
        <taxon>Bacteria</taxon>
        <taxon>Bacillati</taxon>
        <taxon>Cyanobacteriota</taxon>
        <taxon>Cyanophyceae</taxon>
        <taxon>Nostocales</taxon>
        <taxon>Nostocaceae</taxon>
    </lineage>
</organism>
<evidence type="ECO:0000256" key="1">
    <source>
        <dbReference type="SAM" id="SignalP"/>
    </source>
</evidence>
<protein>
    <submittedName>
        <fullName evidence="2">Uncharacterized protein</fullName>
    </submittedName>
</protein>
<proteinExistence type="predicted"/>
<reference evidence="2" key="2">
    <citation type="journal article" date="2022" name="Microbiol. Resour. Announc.">
        <title>Metagenome Sequencing to Explore Phylogenomics of Terrestrial Cyanobacteria.</title>
        <authorList>
            <person name="Ward R.D."/>
            <person name="Stajich J.E."/>
            <person name="Johansen J.R."/>
            <person name="Huntemann M."/>
            <person name="Clum A."/>
            <person name="Foster B."/>
            <person name="Foster B."/>
            <person name="Roux S."/>
            <person name="Palaniappan K."/>
            <person name="Varghese N."/>
            <person name="Mukherjee S."/>
            <person name="Reddy T.B.K."/>
            <person name="Daum C."/>
            <person name="Copeland A."/>
            <person name="Chen I.A."/>
            <person name="Ivanova N.N."/>
            <person name="Kyrpides N.C."/>
            <person name="Shapiro N."/>
            <person name="Eloe-Fadrosh E.A."/>
            <person name="Pietrasiak N."/>
        </authorList>
    </citation>
    <scope>NUCLEOTIDE SEQUENCE</scope>
    <source>
        <strain evidence="2">JT2-VF2</strain>
    </source>
</reference>
<dbReference type="AlphaFoldDB" id="A0A951PVW8"/>
<comment type="caution">
    <text evidence="2">The sequence shown here is derived from an EMBL/GenBank/DDBJ whole genome shotgun (WGS) entry which is preliminary data.</text>
</comment>
<keyword evidence="1" id="KW-0732">Signal</keyword>
<evidence type="ECO:0000313" key="2">
    <source>
        <dbReference type="EMBL" id="MBW4561309.1"/>
    </source>
</evidence>